<name>A0A0W1RB49_9EURY</name>
<evidence type="ECO:0000313" key="1">
    <source>
        <dbReference type="EMBL" id="KTG10644.1"/>
    </source>
</evidence>
<sequence>MTEMERQFRRIADDAWSKGDYSVLDETLADEYVSTHYQLEQSFRGIDEYRALIESYREAMPDLTVHIDELVVAGDCVTCRYRVTGTHEGTLRVRGMEIPPTGKSVETPGISIVRFDGDRCTEEYNSPHALGMMEQLGVIPGRADEMGEASA</sequence>
<dbReference type="EMBL" id="LOPU01000017">
    <property type="protein sequence ID" value="KTG10644.1"/>
    <property type="molecule type" value="Genomic_DNA"/>
</dbReference>
<organism evidence="1 2">
    <name type="scientific">Haloprofundus marisrubri</name>
    <dbReference type="NCBI Taxonomy" id="1514971"/>
    <lineage>
        <taxon>Archaea</taxon>
        <taxon>Methanobacteriati</taxon>
        <taxon>Methanobacteriota</taxon>
        <taxon>Stenosarchaea group</taxon>
        <taxon>Halobacteria</taxon>
        <taxon>Halobacteriales</taxon>
        <taxon>Haloferacaceae</taxon>
        <taxon>Haloprofundus</taxon>
    </lineage>
</organism>
<dbReference type="InterPro" id="IPR032710">
    <property type="entry name" value="NTF2-like_dom_sf"/>
</dbReference>
<gene>
    <name evidence="1" type="ORF">AUR64_08245</name>
</gene>
<dbReference type="GO" id="GO:0030638">
    <property type="term" value="P:polyketide metabolic process"/>
    <property type="evidence" value="ECO:0007669"/>
    <property type="project" value="InterPro"/>
</dbReference>
<dbReference type="SUPFAM" id="SSF54427">
    <property type="entry name" value="NTF2-like"/>
    <property type="match status" value="1"/>
</dbReference>
<protein>
    <recommendedName>
        <fullName evidence="3">Ester cyclase</fullName>
    </recommendedName>
</protein>
<evidence type="ECO:0000313" key="2">
    <source>
        <dbReference type="Proteomes" id="UP000054387"/>
    </source>
</evidence>
<dbReference type="InterPro" id="IPR009959">
    <property type="entry name" value="Cyclase_SnoaL-like"/>
</dbReference>
<proteinExistence type="predicted"/>
<dbReference type="AlphaFoldDB" id="A0A0W1RB49"/>
<comment type="caution">
    <text evidence="1">The sequence shown here is derived from an EMBL/GenBank/DDBJ whole genome shotgun (WGS) entry which is preliminary data.</text>
</comment>
<evidence type="ECO:0008006" key="3">
    <source>
        <dbReference type="Google" id="ProtNLM"/>
    </source>
</evidence>
<dbReference type="PANTHER" id="PTHR38436">
    <property type="entry name" value="POLYKETIDE CYCLASE SNOAL-LIKE DOMAIN"/>
    <property type="match status" value="1"/>
</dbReference>
<accession>A0A0W1RB49</accession>
<reference evidence="1 2" key="1">
    <citation type="submission" date="2015-12" db="EMBL/GenBank/DDBJ databases">
        <title>Haloprofundus marisrubri gen. nov., sp. nov., an extremely halophilic archaeon isolated from the Discovery deep brine-seawater interface in the Red Sea.</title>
        <authorList>
            <person name="Zhang G."/>
            <person name="Stingl U."/>
            <person name="Rashid M."/>
        </authorList>
    </citation>
    <scope>NUCLEOTIDE SEQUENCE [LARGE SCALE GENOMIC DNA]</scope>
    <source>
        <strain evidence="1 2">SB9</strain>
    </source>
</reference>
<dbReference type="STRING" id="1514971.AUR64_08245"/>
<keyword evidence="2" id="KW-1185">Reference proteome</keyword>
<dbReference type="Gene3D" id="3.10.450.50">
    <property type="match status" value="1"/>
</dbReference>
<dbReference type="Proteomes" id="UP000054387">
    <property type="component" value="Unassembled WGS sequence"/>
</dbReference>
<dbReference type="PANTHER" id="PTHR38436:SF1">
    <property type="entry name" value="ESTER CYCLASE"/>
    <property type="match status" value="1"/>
</dbReference>
<dbReference type="Pfam" id="PF07366">
    <property type="entry name" value="SnoaL"/>
    <property type="match status" value="1"/>
</dbReference>